<dbReference type="Proteomes" id="UP000663829">
    <property type="component" value="Unassembled WGS sequence"/>
</dbReference>
<evidence type="ECO:0000256" key="3">
    <source>
        <dbReference type="ARBA" id="ARBA00022989"/>
    </source>
</evidence>
<feature type="non-terminal residue" evidence="6">
    <location>
        <position position="1"/>
    </location>
</feature>
<dbReference type="PANTHER" id="PTHR43394">
    <property type="entry name" value="ATP-DEPENDENT PERMEASE MDL1, MITOCHONDRIAL"/>
    <property type="match status" value="1"/>
</dbReference>
<evidence type="ECO:0000256" key="1">
    <source>
        <dbReference type="ARBA" id="ARBA00004141"/>
    </source>
</evidence>
<dbReference type="GO" id="GO:0005524">
    <property type="term" value="F:ATP binding"/>
    <property type="evidence" value="ECO:0007669"/>
    <property type="project" value="InterPro"/>
</dbReference>
<dbReference type="InterPro" id="IPR039421">
    <property type="entry name" value="Type_1_exporter"/>
</dbReference>
<keyword evidence="3" id="KW-1133">Transmembrane helix</keyword>
<evidence type="ECO:0000259" key="5">
    <source>
        <dbReference type="PROSITE" id="PS50929"/>
    </source>
</evidence>
<dbReference type="GO" id="GO:0015421">
    <property type="term" value="F:ABC-type oligopeptide transporter activity"/>
    <property type="evidence" value="ECO:0007669"/>
    <property type="project" value="TreeGrafter"/>
</dbReference>
<dbReference type="Pfam" id="PF00664">
    <property type="entry name" value="ABC_membrane"/>
    <property type="match status" value="1"/>
</dbReference>
<keyword evidence="2" id="KW-0812">Transmembrane</keyword>
<keyword evidence="4" id="KW-0472">Membrane</keyword>
<gene>
    <name evidence="6" type="ORF">GPM918_LOCUS35682</name>
    <name evidence="7" type="ORF">SRO942_LOCUS36402</name>
</gene>
<feature type="domain" description="ABC transmembrane type-1" evidence="5">
    <location>
        <begin position="54"/>
        <end position="97"/>
    </location>
</feature>
<dbReference type="Proteomes" id="UP000681722">
    <property type="component" value="Unassembled WGS sequence"/>
</dbReference>
<dbReference type="SUPFAM" id="SSF90123">
    <property type="entry name" value="ABC transporter transmembrane region"/>
    <property type="match status" value="1"/>
</dbReference>
<keyword evidence="8" id="KW-1185">Reference proteome</keyword>
<organism evidence="6 8">
    <name type="scientific">Didymodactylos carnosus</name>
    <dbReference type="NCBI Taxonomy" id="1234261"/>
    <lineage>
        <taxon>Eukaryota</taxon>
        <taxon>Metazoa</taxon>
        <taxon>Spiralia</taxon>
        <taxon>Gnathifera</taxon>
        <taxon>Rotifera</taxon>
        <taxon>Eurotatoria</taxon>
        <taxon>Bdelloidea</taxon>
        <taxon>Philodinida</taxon>
        <taxon>Philodinidae</taxon>
        <taxon>Didymodactylos</taxon>
    </lineage>
</organism>
<dbReference type="Gene3D" id="1.20.1560.10">
    <property type="entry name" value="ABC transporter type 1, transmembrane domain"/>
    <property type="match status" value="1"/>
</dbReference>
<reference evidence="6" key="1">
    <citation type="submission" date="2021-02" db="EMBL/GenBank/DDBJ databases">
        <authorList>
            <person name="Nowell W R."/>
        </authorList>
    </citation>
    <scope>NUCLEOTIDE SEQUENCE</scope>
</reference>
<comment type="caution">
    <text evidence="6">The sequence shown here is derived from an EMBL/GenBank/DDBJ whole genome shotgun (WGS) entry which is preliminary data.</text>
</comment>
<dbReference type="AlphaFoldDB" id="A0A815RIY2"/>
<sequence>MNPTFSKDEDIVKENESQNELDTIDLAEQPPANIDETISVTTVEKSRYSKRSFLLSKLLYELFRSILRQEVGWFDARKPGELSNRLVDDLDKIRDGIRYSYYLSNAKWIGIKKGLYVGLCQGVSNITTFTAFAITFWYGIHLGSNDCITYTAGTVVAV</sequence>
<dbReference type="InterPro" id="IPR011527">
    <property type="entry name" value="ABC1_TM_dom"/>
</dbReference>
<accession>A0A815RIY2</accession>
<evidence type="ECO:0000313" key="7">
    <source>
        <dbReference type="EMBL" id="CAF4342999.1"/>
    </source>
</evidence>
<name>A0A815RIY2_9BILA</name>
<protein>
    <recommendedName>
        <fullName evidence="5">ABC transmembrane type-1 domain-containing protein</fullName>
    </recommendedName>
</protein>
<dbReference type="EMBL" id="CAJNOQ010020878">
    <property type="protein sequence ID" value="CAF1477087.1"/>
    <property type="molecule type" value="Genomic_DNA"/>
</dbReference>
<dbReference type="OrthoDB" id="6500128at2759"/>
<comment type="subcellular location">
    <subcellularLocation>
        <location evidence="1">Membrane</location>
        <topology evidence="1">Multi-pass membrane protein</topology>
    </subcellularLocation>
</comment>
<proteinExistence type="predicted"/>
<evidence type="ECO:0000313" key="6">
    <source>
        <dbReference type="EMBL" id="CAF1477087.1"/>
    </source>
</evidence>
<evidence type="ECO:0000256" key="2">
    <source>
        <dbReference type="ARBA" id="ARBA00022692"/>
    </source>
</evidence>
<dbReference type="GO" id="GO:0005743">
    <property type="term" value="C:mitochondrial inner membrane"/>
    <property type="evidence" value="ECO:0007669"/>
    <property type="project" value="TreeGrafter"/>
</dbReference>
<dbReference type="PROSITE" id="PS50929">
    <property type="entry name" value="ABC_TM1F"/>
    <property type="match status" value="1"/>
</dbReference>
<dbReference type="EMBL" id="CAJOBC010086349">
    <property type="protein sequence ID" value="CAF4342999.1"/>
    <property type="molecule type" value="Genomic_DNA"/>
</dbReference>
<dbReference type="PANTHER" id="PTHR43394:SF27">
    <property type="entry name" value="ATP-DEPENDENT TRANSLOCASE ABCB1-LIKE"/>
    <property type="match status" value="1"/>
</dbReference>
<dbReference type="InterPro" id="IPR036640">
    <property type="entry name" value="ABC1_TM_sf"/>
</dbReference>
<dbReference type="GO" id="GO:0090374">
    <property type="term" value="P:oligopeptide export from mitochondrion"/>
    <property type="evidence" value="ECO:0007669"/>
    <property type="project" value="TreeGrafter"/>
</dbReference>
<evidence type="ECO:0000256" key="4">
    <source>
        <dbReference type="ARBA" id="ARBA00023136"/>
    </source>
</evidence>
<evidence type="ECO:0000313" key="8">
    <source>
        <dbReference type="Proteomes" id="UP000663829"/>
    </source>
</evidence>